<feature type="transmembrane region" description="Helical" evidence="13">
    <location>
        <begin position="414"/>
        <end position="434"/>
    </location>
</feature>
<feature type="transmembrane region" description="Helical" evidence="13">
    <location>
        <begin position="236"/>
        <end position="258"/>
    </location>
</feature>
<keyword evidence="4" id="KW-1003">Cell membrane</keyword>
<evidence type="ECO:0000256" key="10">
    <source>
        <dbReference type="ARBA" id="ARBA00023201"/>
    </source>
</evidence>
<evidence type="ECO:0000256" key="4">
    <source>
        <dbReference type="ARBA" id="ARBA00022475"/>
    </source>
</evidence>
<keyword evidence="6 13" id="KW-1133">Transmembrane helix</keyword>
<evidence type="ECO:0000256" key="6">
    <source>
        <dbReference type="ARBA" id="ARBA00022989"/>
    </source>
</evidence>
<keyword evidence="7" id="KW-0915">Sodium</keyword>
<evidence type="ECO:0000256" key="7">
    <source>
        <dbReference type="ARBA" id="ARBA00023053"/>
    </source>
</evidence>
<gene>
    <name evidence="14" type="ORF">CVLEPA_LOCUS30624</name>
</gene>
<keyword evidence="3" id="KW-0813">Transport</keyword>
<feature type="compositionally biased region" description="Polar residues" evidence="12">
    <location>
        <begin position="612"/>
        <end position="621"/>
    </location>
</feature>
<keyword evidence="8" id="KW-0406">Ion transport</keyword>
<feature type="transmembrane region" description="Helical" evidence="13">
    <location>
        <begin position="339"/>
        <end position="360"/>
    </location>
</feature>
<comment type="subcellular location">
    <subcellularLocation>
        <location evidence="1">Cell membrane</location>
        <topology evidence="1">Multi-pass membrane protein</topology>
    </subcellularLocation>
</comment>
<dbReference type="InterPro" id="IPR051163">
    <property type="entry name" value="Sodium:Solute_Symporter_SSF"/>
</dbReference>
<dbReference type="InterPro" id="IPR001734">
    <property type="entry name" value="Na/solute_symporter"/>
</dbReference>
<keyword evidence="9 13" id="KW-0472">Membrane</keyword>
<evidence type="ECO:0000256" key="3">
    <source>
        <dbReference type="ARBA" id="ARBA00022448"/>
    </source>
</evidence>
<feature type="transmembrane region" description="Helical" evidence="13">
    <location>
        <begin position="53"/>
        <end position="72"/>
    </location>
</feature>
<feature type="transmembrane region" description="Helical" evidence="13">
    <location>
        <begin position="441"/>
        <end position="462"/>
    </location>
</feature>
<dbReference type="Gene3D" id="1.20.1730.10">
    <property type="entry name" value="Sodium/glucose cotransporter"/>
    <property type="match status" value="1"/>
</dbReference>
<keyword evidence="5 13" id="KW-0812">Transmembrane</keyword>
<feature type="region of interest" description="Disordered" evidence="12">
    <location>
        <begin position="598"/>
        <end position="621"/>
    </location>
</feature>
<sequence length="621" mass="67443">MANSAEGFSIGDFVVFAGSLLLSLGVGLFFAVKDRKKMSTENYYFGNRKLSPIPVGFSIAVTFISAVTVIAAPTEIYMFGAVSFWMGIGTGLVPLVFACCYYIPLYFRLQLCSVYQYLELRFDKYVRKVTSALTILTMVIYMGCTMYLPALALSAVTPFEVEWTIALTSLICLFYTVAGGMKAVVWADSIQAVIMLAGCLATFIRTLFLVGGWSNVYKALEDGNRLNLFDFNLDPTLRLTSLSVLVGTSVLGCYGVCANQAVVQRHLSCKNVNEARISALFGGVLNLLVTALCMMNGLVMYAYFKGCDPIFNGELKKPDQLAPYLVLKIFREYPGMTGLFVSAVYSGTLSTFSSGVNALANMLLEDFILPMKPSLKATMKLHLSKILGILLGALVTGIAYLASSLGATVLKISLTTFGMFAGPVLGLYTMGVFLPWTNSKGALSGVLAGSLFATWVAVGGILHPPSPEKTRLLPLSTEDCLTSISLNITDTPTTSTNVIAMTTTALIVTPERPLLDETLYSLSYQLVGVVGFVITILVGVTFSFVTGHNDPSKLDPRLFMPIVDHHILPEKVRNFFRFGVPLTCKSIKIVEKEELVPGNTNDDTKEVEKKPFQTSSNCQIA</sequence>
<feature type="transmembrane region" description="Helical" evidence="13">
    <location>
        <begin position="522"/>
        <end position="545"/>
    </location>
</feature>
<keyword evidence="15" id="KW-1185">Reference proteome</keyword>
<evidence type="ECO:0000256" key="12">
    <source>
        <dbReference type="SAM" id="MobiDB-lite"/>
    </source>
</evidence>
<feature type="transmembrane region" description="Helical" evidence="13">
    <location>
        <begin position="13"/>
        <end position="32"/>
    </location>
</feature>
<feature type="transmembrane region" description="Helical" evidence="13">
    <location>
        <begin position="279"/>
        <end position="304"/>
    </location>
</feature>
<feature type="compositionally biased region" description="Basic and acidic residues" evidence="12">
    <location>
        <begin position="602"/>
        <end position="611"/>
    </location>
</feature>
<dbReference type="NCBIfam" id="TIGR00813">
    <property type="entry name" value="sss"/>
    <property type="match status" value="1"/>
</dbReference>
<feature type="transmembrane region" description="Helical" evidence="13">
    <location>
        <begin position="381"/>
        <end position="402"/>
    </location>
</feature>
<comment type="similarity">
    <text evidence="2 11">Belongs to the sodium:solute symporter (SSF) (TC 2.A.21) family.</text>
</comment>
<evidence type="ECO:0000256" key="9">
    <source>
        <dbReference type="ARBA" id="ARBA00023136"/>
    </source>
</evidence>
<proteinExistence type="inferred from homology"/>
<evidence type="ECO:0000256" key="11">
    <source>
        <dbReference type="RuleBase" id="RU362091"/>
    </source>
</evidence>
<dbReference type="Pfam" id="PF00474">
    <property type="entry name" value="SSF"/>
    <property type="match status" value="1"/>
</dbReference>
<accession>A0ABP0H0H5</accession>
<dbReference type="InterPro" id="IPR038377">
    <property type="entry name" value="Na/Glc_symporter_sf"/>
</dbReference>
<feature type="transmembrane region" description="Helical" evidence="13">
    <location>
        <begin position="163"/>
        <end position="185"/>
    </location>
</feature>
<feature type="transmembrane region" description="Helical" evidence="13">
    <location>
        <begin position="129"/>
        <end position="151"/>
    </location>
</feature>
<reference evidence="14 15" key="1">
    <citation type="submission" date="2024-02" db="EMBL/GenBank/DDBJ databases">
        <authorList>
            <person name="Daric V."/>
            <person name="Darras S."/>
        </authorList>
    </citation>
    <scope>NUCLEOTIDE SEQUENCE [LARGE SCALE GENOMIC DNA]</scope>
</reference>
<dbReference type="PANTHER" id="PTHR42985">
    <property type="entry name" value="SODIUM-COUPLED MONOCARBOXYLATE TRANSPORTER"/>
    <property type="match status" value="1"/>
</dbReference>
<dbReference type="EMBL" id="CAWYQH010000163">
    <property type="protein sequence ID" value="CAK8697382.1"/>
    <property type="molecule type" value="Genomic_DNA"/>
</dbReference>
<evidence type="ECO:0000256" key="8">
    <source>
        <dbReference type="ARBA" id="ARBA00023065"/>
    </source>
</evidence>
<comment type="caution">
    <text evidence="14">The sequence shown here is derived from an EMBL/GenBank/DDBJ whole genome shotgun (WGS) entry which is preliminary data.</text>
</comment>
<dbReference type="Proteomes" id="UP001642483">
    <property type="component" value="Unassembled WGS sequence"/>
</dbReference>
<protein>
    <submittedName>
        <fullName evidence="14">Uncharacterized protein</fullName>
    </submittedName>
</protein>
<dbReference type="CDD" id="cd11492">
    <property type="entry name" value="SLC5sbd_NIS-SMVT"/>
    <property type="match status" value="1"/>
</dbReference>
<dbReference type="PANTHER" id="PTHR42985:SF45">
    <property type="entry name" value="SODIUM_IODIDE COTRANSPORTER-LIKE"/>
    <property type="match status" value="1"/>
</dbReference>
<evidence type="ECO:0000256" key="2">
    <source>
        <dbReference type="ARBA" id="ARBA00006434"/>
    </source>
</evidence>
<evidence type="ECO:0000313" key="15">
    <source>
        <dbReference type="Proteomes" id="UP001642483"/>
    </source>
</evidence>
<feature type="transmembrane region" description="Helical" evidence="13">
    <location>
        <begin position="192"/>
        <end position="216"/>
    </location>
</feature>
<feature type="transmembrane region" description="Helical" evidence="13">
    <location>
        <begin position="84"/>
        <end position="109"/>
    </location>
</feature>
<organism evidence="14 15">
    <name type="scientific">Clavelina lepadiformis</name>
    <name type="common">Light-bulb sea squirt</name>
    <name type="synonym">Ascidia lepadiformis</name>
    <dbReference type="NCBI Taxonomy" id="159417"/>
    <lineage>
        <taxon>Eukaryota</taxon>
        <taxon>Metazoa</taxon>
        <taxon>Chordata</taxon>
        <taxon>Tunicata</taxon>
        <taxon>Ascidiacea</taxon>
        <taxon>Aplousobranchia</taxon>
        <taxon>Clavelinidae</taxon>
        <taxon>Clavelina</taxon>
    </lineage>
</organism>
<name>A0ABP0H0H5_CLALP</name>
<evidence type="ECO:0000313" key="14">
    <source>
        <dbReference type="EMBL" id="CAK8697382.1"/>
    </source>
</evidence>
<evidence type="ECO:0000256" key="13">
    <source>
        <dbReference type="SAM" id="Phobius"/>
    </source>
</evidence>
<evidence type="ECO:0000256" key="1">
    <source>
        <dbReference type="ARBA" id="ARBA00004651"/>
    </source>
</evidence>
<dbReference type="PROSITE" id="PS50283">
    <property type="entry name" value="NA_SOLUT_SYMP_3"/>
    <property type="match status" value="1"/>
</dbReference>
<keyword evidence="10" id="KW-0739">Sodium transport</keyword>
<evidence type="ECO:0000256" key="5">
    <source>
        <dbReference type="ARBA" id="ARBA00022692"/>
    </source>
</evidence>